<dbReference type="Proteomes" id="UP000014821">
    <property type="component" value="Unassembled WGS sequence"/>
</dbReference>
<gene>
    <name evidence="1" type="ORF">CP10881SC42_0276</name>
</gene>
<name>A0ABP2X7N5_9CHLA</name>
<proteinExistence type="predicted"/>
<evidence type="ECO:0000313" key="2">
    <source>
        <dbReference type="Proteomes" id="UP000014821"/>
    </source>
</evidence>
<sequence>MLNSDSKDCSFTISNFVSRYQNRVDSVLIFLFSYLAHHLSLALSSQR</sequence>
<accession>A0ABP2X7N5</accession>
<organism evidence="1 2">
    <name type="scientific">Chlamydia avium</name>
    <dbReference type="NCBI Taxonomy" id="1457141"/>
    <lineage>
        <taxon>Bacteria</taxon>
        <taxon>Pseudomonadati</taxon>
        <taxon>Chlamydiota</taxon>
        <taxon>Chlamydiia</taxon>
        <taxon>Chlamydiales</taxon>
        <taxon>Chlamydiaceae</taxon>
        <taxon>Chlamydia/Chlamydophila group</taxon>
        <taxon>Chlamydia</taxon>
    </lineage>
</organism>
<evidence type="ECO:0000313" key="1">
    <source>
        <dbReference type="EMBL" id="EPP38849.1"/>
    </source>
</evidence>
<keyword evidence="2" id="KW-1185">Reference proteome</keyword>
<protein>
    <submittedName>
        <fullName evidence="1">Uncharacterized protein</fullName>
    </submittedName>
</protein>
<reference evidence="1" key="1">
    <citation type="submission" date="2013-04" db="EMBL/GenBank/DDBJ databases">
        <title>Genome sequence of Chlamydia psittaci 10_881_SC42.</title>
        <authorList>
            <person name="Huot-Creasy H."/>
            <person name="McCracken C.L."/>
            <person name="Humphries M."/>
            <person name="Sachse K."/>
            <person name="Laroucau K."/>
            <person name="Bavoil P."/>
            <person name="Myers G.S."/>
        </authorList>
    </citation>
    <scope>NUCLEOTIDE SEQUENCE [LARGE SCALE GENOMIC DNA]</scope>
    <source>
        <strain evidence="1">10_881_SC42</strain>
    </source>
</reference>
<dbReference type="EMBL" id="ATND01000001">
    <property type="protein sequence ID" value="EPP38849.1"/>
    <property type="molecule type" value="Genomic_DNA"/>
</dbReference>
<comment type="caution">
    <text evidence="1">The sequence shown here is derived from an EMBL/GenBank/DDBJ whole genome shotgun (WGS) entry which is preliminary data.</text>
</comment>